<protein>
    <recommendedName>
        <fullName evidence="2">PD-(D/E)XK endonuclease-like domain-containing protein</fullName>
    </recommendedName>
</protein>
<organism evidence="1">
    <name type="scientific">viral metagenome</name>
    <dbReference type="NCBI Taxonomy" id="1070528"/>
    <lineage>
        <taxon>unclassified sequences</taxon>
        <taxon>metagenomes</taxon>
        <taxon>organismal metagenomes</taxon>
    </lineage>
</organism>
<dbReference type="AlphaFoldDB" id="A0A6C0AE57"/>
<dbReference type="EMBL" id="MN740594">
    <property type="protein sequence ID" value="QHS78008.1"/>
    <property type="molecule type" value="Genomic_DNA"/>
</dbReference>
<evidence type="ECO:0008006" key="2">
    <source>
        <dbReference type="Google" id="ProtNLM"/>
    </source>
</evidence>
<sequence length="196" mass="23731">MVTVSKVINTIFPYIKNQKSTSNISPKLSKKQGKVLHKNIDEYLKYNKIPKKKNIYFNLFLKYLEDSKLIFYESEKIIKNGFYYGICDAIFKDENDQYVLVDWKKCCIDEISNSDNEIFQEINSSFNRYSLQLHIYKHVLKKYNIEINKMIIVNFQEDNYQEYLIEENIKWMEIISDNDKMTELMKKSKKFFRKKK</sequence>
<accession>A0A6C0AE57</accession>
<reference evidence="1" key="1">
    <citation type="journal article" date="2020" name="Nature">
        <title>Giant virus diversity and host interactions through global metagenomics.</title>
        <authorList>
            <person name="Schulz F."/>
            <person name="Roux S."/>
            <person name="Paez-Espino D."/>
            <person name="Jungbluth S."/>
            <person name="Walsh D.A."/>
            <person name="Denef V.J."/>
            <person name="McMahon K.D."/>
            <person name="Konstantinidis K.T."/>
            <person name="Eloe-Fadrosh E.A."/>
            <person name="Kyrpides N.C."/>
            <person name="Woyke T."/>
        </authorList>
    </citation>
    <scope>NUCLEOTIDE SEQUENCE</scope>
    <source>
        <strain evidence="1">GVMAG-S-1021933-23</strain>
    </source>
</reference>
<evidence type="ECO:0000313" key="1">
    <source>
        <dbReference type="EMBL" id="QHS78008.1"/>
    </source>
</evidence>
<name>A0A6C0AE57_9ZZZZ</name>
<proteinExistence type="predicted"/>
<dbReference type="SUPFAM" id="SSF52980">
    <property type="entry name" value="Restriction endonuclease-like"/>
    <property type="match status" value="1"/>
</dbReference>
<dbReference type="InterPro" id="IPR011604">
    <property type="entry name" value="PDDEXK-like_dom_sf"/>
</dbReference>
<dbReference type="InterPro" id="IPR011335">
    <property type="entry name" value="Restrct_endonuc-II-like"/>
</dbReference>
<dbReference type="Gene3D" id="3.90.320.10">
    <property type="match status" value="1"/>
</dbReference>